<dbReference type="EMBL" id="JAFVMF010000005">
    <property type="protein sequence ID" value="MBO1359285.1"/>
    <property type="molecule type" value="Genomic_DNA"/>
</dbReference>
<dbReference type="InterPro" id="IPR050376">
    <property type="entry name" value="Pterin-4-alpha-carb_dehyd"/>
</dbReference>
<dbReference type="CDD" id="cd00913">
    <property type="entry name" value="PCD_DCoH_subfamily_a"/>
    <property type="match status" value="1"/>
</dbReference>
<dbReference type="HAMAP" id="MF_00434">
    <property type="entry name" value="Pterin_4_alpha"/>
    <property type="match status" value="1"/>
</dbReference>
<evidence type="ECO:0000256" key="3">
    <source>
        <dbReference type="ARBA" id="ARBA00023239"/>
    </source>
</evidence>
<evidence type="ECO:0000256" key="4">
    <source>
        <dbReference type="HAMAP-Rule" id="MF_00434"/>
    </source>
</evidence>
<dbReference type="InterPro" id="IPR036428">
    <property type="entry name" value="PCD_sf"/>
</dbReference>
<protein>
    <recommendedName>
        <fullName evidence="4">Putative pterin-4-alpha-carbinolamine dehydratase</fullName>
        <shortName evidence="4">PHS</shortName>
        <ecNumber evidence="4">4.2.1.96</ecNumber>
    </recommendedName>
    <alternativeName>
        <fullName evidence="4">4-alpha-hydroxy-tetrahydropterin dehydratase</fullName>
    </alternativeName>
    <alternativeName>
        <fullName evidence="4">Pterin carbinolamine dehydratase</fullName>
        <shortName evidence="4">PCD</shortName>
    </alternativeName>
</protein>
<name>A0ABS3LTQ0_9PROT</name>
<dbReference type="SUPFAM" id="SSF55248">
    <property type="entry name" value="PCD-like"/>
    <property type="match status" value="1"/>
</dbReference>
<dbReference type="Proteomes" id="UP000664771">
    <property type="component" value="Unassembled WGS sequence"/>
</dbReference>
<evidence type="ECO:0000256" key="2">
    <source>
        <dbReference type="ARBA" id="ARBA00006472"/>
    </source>
</evidence>
<comment type="similarity">
    <text evidence="2 4">Belongs to the pterin-4-alpha-carbinolamine dehydratase family.</text>
</comment>
<organism evidence="5 6">
    <name type="scientific">Acetobacter sacchari</name>
    <dbReference type="NCBI Taxonomy" id="2661687"/>
    <lineage>
        <taxon>Bacteria</taxon>
        <taxon>Pseudomonadati</taxon>
        <taxon>Pseudomonadota</taxon>
        <taxon>Alphaproteobacteria</taxon>
        <taxon>Acetobacterales</taxon>
        <taxon>Acetobacteraceae</taxon>
        <taxon>Acetobacter</taxon>
    </lineage>
</organism>
<dbReference type="RefSeq" id="WP_207880196.1">
    <property type="nucleotide sequence ID" value="NZ_JAFVMF010000005.1"/>
</dbReference>
<comment type="catalytic activity">
    <reaction evidence="1 4">
        <text>(4aS,6R)-4a-hydroxy-L-erythro-5,6,7,8-tetrahydrobiopterin = (6R)-L-erythro-6,7-dihydrobiopterin + H2O</text>
        <dbReference type="Rhea" id="RHEA:11920"/>
        <dbReference type="ChEBI" id="CHEBI:15377"/>
        <dbReference type="ChEBI" id="CHEBI:15642"/>
        <dbReference type="ChEBI" id="CHEBI:43120"/>
        <dbReference type="EC" id="4.2.1.96"/>
    </reaction>
</comment>
<accession>A0ABS3LTQ0</accession>
<evidence type="ECO:0000256" key="1">
    <source>
        <dbReference type="ARBA" id="ARBA00001554"/>
    </source>
</evidence>
<dbReference type="PANTHER" id="PTHR42805:SF1">
    <property type="entry name" value="PTERIN-4-ALPHA-CARBINOLAMINE DEHYDRATASE-RELATED"/>
    <property type="match status" value="1"/>
</dbReference>
<gene>
    <name evidence="5" type="ORF">J2D73_05675</name>
</gene>
<evidence type="ECO:0000313" key="6">
    <source>
        <dbReference type="Proteomes" id="UP000664771"/>
    </source>
</evidence>
<dbReference type="Gene3D" id="3.30.1360.20">
    <property type="entry name" value="Transcriptional coactivator/pterin dehydratase"/>
    <property type="match status" value="1"/>
</dbReference>
<proteinExistence type="inferred from homology"/>
<comment type="caution">
    <text evidence="5">The sequence shown here is derived from an EMBL/GenBank/DDBJ whole genome shotgun (WGS) entry which is preliminary data.</text>
</comment>
<reference evidence="5 6" key="1">
    <citation type="submission" date="2021-03" db="EMBL/GenBank/DDBJ databases">
        <title>The complete genome sequence of Acetobacter sacchari TBRC 11175.</title>
        <authorList>
            <person name="Charoenyingcharoen P."/>
            <person name="Yukphan P."/>
        </authorList>
    </citation>
    <scope>NUCLEOTIDE SEQUENCE [LARGE SCALE GENOMIC DNA]</scope>
    <source>
        <strain evidence="5 6">TBRC 11175</strain>
    </source>
</reference>
<keyword evidence="6" id="KW-1185">Reference proteome</keyword>
<dbReference type="InterPro" id="IPR001533">
    <property type="entry name" value="Pterin_deHydtase"/>
</dbReference>
<evidence type="ECO:0000313" key="5">
    <source>
        <dbReference type="EMBL" id="MBO1359285.1"/>
    </source>
</evidence>
<dbReference type="Pfam" id="PF01329">
    <property type="entry name" value="Pterin_4a"/>
    <property type="match status" value="1"/>
</dbReference>
<keyword evidence="3 4" id="KW-0456">Lyase</keyword>
<dbReference type="EC" id="4.2.1.96" evidence="4"/>
<sequence>MKALAERRCAPCANDAAPLAPDAASRLLEQLDCWSFAEGGKIIERRYRFPDFAAALAFVDQVGALAEAEGHHPDFSFGWGYVTLSLHTHAIGGLHENDFILAARIDALNASR</sequence>
<dbReference type="PANTHER" id="PTHR42805">
    <property type="entry name" value="PTERIN-4-ALPHA-CARBINOLAMINE DEHYDRATASE-RELATED"/>
    <property type="match status" value="1"/>
</dbReference>